<dbReference type="EMBL" id="LT828648">
    <property type="protein sequence ID" value="SLM48010.1"/>
    <property type="molecule type" value="Genomic_DNA"/>
</dbReference>
<keyword evidence="5 7" id="KW-1133">Transmembrane helix</keyword>
<proteinExistence type="inferred from homology"/>
<dbReference type="STRING" id="1325564.NSJP_1838"/>
<evidence type="ECO:0000256" key="7">
    <source>
        <dbReference type="RuleBase" id="RU362044"/>
    </source>
</evidence>
<dbReference type="GO" id="GO:0005548">
    <property type="term" value="F:phospholipid transporter activity"/>
    <property type="evidence" value="ECO:0007669"/>
    <property type="project" value="TreeGrafter"/>
</dbReference>
<feature type="transmembrane region" description="Helical" evidence="7">
    <location>
        <begin position="54"/>
        <end position="75"/>
    </location>
</feature>
<evidence type="ECO:0000256" key="5">
    <source>
        <dbReference type="ARBA" id="ARBA00022989"/>
    </source>
</evidence>
<evidence type="ECO:0000256" key="3">
    <source>
        <dbReference type="ARBA" id="ARBA00022448"/>
    </source>
</evidence>
<feature type="transmembrane region" description="Helical" evidence="7">
    <location>
        <begin position="12"/>
        <end position="34"/>
    </location>
</feature>
<keyword evidence="4 7" id="KW-0812">Transmembrane</keyword>
<dbReference type="GO" id="GO:0043190">
    <property type="term" value="C:ATP-binding cassette (ABC) transporter complex"/>
    <property type="evidence" value="ECO:0007669"/>
    <property type="project" value="InterPro"/>
</dbReference>
<feature type="transmembrane region" description="Helical" evidence="7">
    <location>
        <begin position="197"/>
        <end position="217"/>
    </location>
</feature>
<keyword evidence="9" id="KW-1185">Reference proteome</keyword>
<name>A0A1W1I4T6_9BACT</name>
<comment type="subcellular location">
    <subcellularLocation>
        <location evidence="1">Membrane</location>
        <topology evidence="1">Multi-pass membrane protein</topology>
    </subcellularLocation>
</comment>
<dbReference type="PANTHER" id="PTHR30188">
    <property type="entry name" value="ABC TRANSPORTER PERMEASE PROTEIN-RELATED"/>
    <property type="match status" value="1"/>
</dbReference>
<evidence type="ECO:0000256" key="4">
    <source>
        <dbReference type="ARBA" id="ARBA00022692"/>
    </source>
</evidence>
<dbReference type="Pfam" id="PF02405">
    <property type="entry name" value="MlaE"/>
    <property type="match status" value="1"/>
</dbReference>
<dbReference type="InterPro" id="IPR030802">
    <property type="entry name" value="Permease_MalE"/>
</dbReference>
<evidence type="ECO:0000313" key="8">
    <source>
        <dbReference type="EMBL" id="SLM48010.1"/>
    </source>
</evidence>
<gene>
    <name evidence="8" type="primary">yrbE</name>
    <name evidence="8" type="ORF">NSJP_1838</name>
</gene>
<evidence type="ECO:0000256" key="6">
    <source>
        <dbReference type="ARBA" id="ARBA00023136"/>
    </source>
</evidence>
<keyword evidence="6 7" id="KW-0472">Membrane</keyword>
<evidence type="ECO:0000256" key="2">
    <source>
        <dbReference type="ARBA" id="ARBA00007556"/>
    </source>
</evidence>
<evidence type="ECO:0000313" key="9">
    <source>
        <dbReference type="Proteomes" id="UP000192042"/>
    </source>
</evidence>
<comment type="similarity">
    <text evidence="2 7">Belongs to the MlaE permease family.</text>
</comment>
<protein>
    <submittedName>
        <fullName evidence="8">Toluene transporter subunit: membrane component of ABC superfamily</fullName>
    </submittedName>
</protein>
<organism evidence="8 9">
    <name type="scientific">Nitrospira japonica</name>
    <dbReference type="NCBI Taxonomy" id="1325564"/>
    <lineage>
        <taxon>Bacteria</taxon>
        <taxon>Pseudomonadati</taxon>
        <taxon>Nitrospirota</taxon>
        <taxon>Nitrospiria</taxon>
        <taxon>Nitrospirales</taxon>
        <taxon>Nitrospiraceae</taxon>
        <taxon>Nitrospira</taxon>
    </lineage>
</organism>
<reference evidence="8 9" key="1">
    <citation type="submission" date="2017-03" db="EMBL/GenBank/DDBJ databases">
        <authorList>
            <person name="Afonso C.L."/>
            <person name="Miller P.J."/>
            <person name="Scott M.A."/>
            <person name="Spackman E."/>
            <person name="Goraichik I."/>
            <person name="Dimitrov K.M."/>
            <person name="Suarez D.L."/>
            <person name="Swayne D.E."/>
        </authorList>
    </citation>
    <scope>NUCLEOTIDE SEQUENCE [LARGE SCALE GENOMIC DNA]</scope>
    <source>
        <strain evidence="8">Genome sequencing of Nitrospira japonica strain NJ11</strain>
    </source>
</reference>
<sequence>MNRLLERMGARALAMVGEMGRMLLFVASSFAWLARPPFRPIQVVKQLHFVGYKSTFVVVLTAGFTGMVLALQGYYTLRKFGSEGLLGSAVALSMIRELGPVLAALMVTARAGSAMTAEIGIMRITEQIDAMDTMAINPLQYLVAPKLLAGLIGVPLLVAIFDVVGIYGGYLVGVELLGGNGGAYWNSIESAVEWKDIYGGILKSISFGLIVSWICCYKGFFTKHSAEGLGSATTEAVVLSSVLILVWDYFLTSILL</sequence>
<dbReference type="PANTHER" id="PTHR30188:SF4">
    <property type="entry name" value="PROTEIN TRIGALACTOSYLDIACYLGLYCEROL 1, CHLOROPLASTIC"/>
    <property type="match status" value="1"/>
</dbReference>
<dbReference type="AlphaFoldDB" id="A0A1W1I4T6"/>
<evidence type="ECO:0000256" key="1">
    <source>
        <dbReference type="ARBA" id="ARBA00004141"/>
    </source>
</evidence>
<feature type="transmembrane region" description="Helical" evidence="7">
    <location>
        <begin position="147"/>
        <end position="170"/>
    </location>
</feature>
<dbReference type="Proteomes" id="UP000192042">
    <property type="component" value="Chromosome I"/>
</dbReference>
<dbReference type="NCBIfam" id="TIGR00056">
    <property type="entry name" value="MlaE family lipid ABC transporter permease subunit"/>
    <property type="match status" value="1"/>
</dbReference>
<dbReference type="InterPro" id="IPR003453">
    <property type="entry name" value="ABC_MlaE_roteobac"/>
</dbReference>
<accession>A0A1W1I4T6</accession>
<dbReference type="RefSeq" id="WP_231989517.1">
    <property type="nucleotide sequence ID" value="NZ_LT828648.1"/>
</dbReference>
<keyword evidence="3" id="KW-0813">Transport</keyword>
<feature type="transmembrane region" description="Helical" evidence="7">
    <location>
        <begin position="229"/>
        <end position="250"/>
    </location>
</feature>
<dbReference type="KEGG" id="nja:NSJP_1838"/>